<feature type="domain" description="F-box" evidence="2">
    <location>
        <begin position="2"/>
        <end position="25"/>
    </location>
</feature>
<reference evidence="3" key="1">
    <citation type="submission" date="2021-03" db="EMBL/GenBank/DDBJ databases">
        <authorList>
            <person name="Tagirdzhanova G."/>
        </authorList>
    </citation>
    <scope>NUCLEOTIDE SEQUENCE</scope>
</reference>
<feature type="compositionally biased region" description="Polar residues" evidence="1">
    <location>
        <begin position="220"/>
        <end position="230"/>
    </location>
</feature>
<dbReference type="InterPro" id="IPR036047">
    <property type="entry name" value="F-box-like_dom_sf"/>
</dbReference>
<proteinExistence type="predicted"/>
<evidence type="ECO:0000256" key="1">
    <source>
        <dbReference type="SAM" id="MobiDB-lite"/>
    </source>
</evidence>
<evidence type="ECO:0000313" key="4">
    <source>
        <dbReference type="Proteomes" id="UP000664203"/>
    </source>
</evidence>
<protein>
    <recommendedName>
        <fullName evidence="2">F-box domain-containing protein</fullName>
    </recommendedName>
</protein>
<name>A0A8H3IDF2_9LECA</name>
<keyword evidence="4" id="KW-1185">Reference proteome</keyword>
<dbReference type="PROSITE" id="PS50181">
    <property type="entry name" value="FBOX"/>
    <property type="match status" value="1"/>
</dbReference>
<dbReference type="EMBL" id="CAJPDR010000073">
    <property type="protein sequence ID" value="CAF9914393.1"/>
    <property type="molecule type" value="Genomic_DNA"/>
</dbReference>
<dbReference type="SUPFAM" id="SSF81383">
    <property type="entry name" value="F-box domain"/>
    <property type="match status" value="1"/>
</dbReference>
<feature type="region of interest" description="Disordered" evidence="1">
    <location>
        <begin position="189"/>
        <end position="230"/>
    </location>
</feature>
<comment type="caution">
    <text evidence="3">The sequence shown here is derived from an EMBL/GenBank/DDBJ whole genome shotgun (WGS) entry which is preliminary data.</text>
</comment>
<organism evidence="3 4">
    <name type="scientific">Alectoria fallacina</name>
    <dbReference type="NCBI Taxonomy" id="1903189"/>
    <lineage>
        <taxon>Eukaryota</taxon>
        <taxon>Fungi</taxon>
        <taxon>Dikarya</taxon>
        <taxon>Ascomycota</taxon>
        <taxon>Pezizomycotina</taxon>
        <taxon>Lecanoromycetes</taxon>
        <taxon>OSLEUM clade</taxon>
        <taxon>Lecanoromycetidae</taxon>
        <taxon>Lecanorales</taxon>
        <taxon>Lecanorineae</taxon>
        <taxon>Parmeliaceae</taxon>
        <taxon>Alectoria</taxon>
    </lineage>
</organism>
<dbReference type="Proteomes" id="UP000664203">
    <property type="component" value="Unassembled WGS sequence"/>
</dbReference>
<evidence type="ECO:0000259" key="2">
    <source>
        <dbReference type="PROSITE" id="PS50181"/>
    </source>
</evidence>
<accession>A0A8H3IDF2</accession>
<sequence>MPNNLLNLPHEVLHSIIANADPQDLPALCCCRALNEFIKNNHLLHKELYLKTFDAIPQSGNTVWGPELRKLVNFQKILESSDDALKLSALQTVAASIHDLLTNAPVGSNASLNLPFLTKLFENQQNISTFLCSSSLFEWARADSWGDLSTTRLRRDIAAILTEQKFPRFSDDPAALDSVGPEKLAEAISEQPELDDLSCPSRTRDTGSSTPIPAEARTVSPISTPQRPQSYDRQLSAKLHCLYGVSIDSVRKNCESAPPRYSLRHDTAEIHPYARARVYDLRQHTEDGTFWGPFFDDGLQTVDWEKLEAIMIILDYNLRRSTEPQRQYEGMLELQEKPWVGATPHSFVSPPPSVPMEPALPLEAQDPYNVTGTWTRVVCFLDYTELYEFNFGTDQPERNQPRKPIDTEEATRLINMKIQVTKIEAPGEDDGQQLPVVHFSGKSSSIRPSWDPNANSKIKGKRSFHRLRGLGLSRSGIVRLTPQGEVRWTTFSVFQGEERWRSEGIQIGGVQSARGVLGFWFDKNFDEHGPAGPTAFWKYYDGREGKKPAITHGWNQFTVPSY</sequence>
<dbReference type="CDD" id="cd09917">
    <property type="entry name" value="F-box_SF"/>
    <property type="match status" value="1"/>
</dbReference>
<dbReference type="InterPro" id="IPR001810">
    <property type="entry name" value="F-box_dom"/>
</dbReference>
<evidence type="ECO:0000313" key="3">
    <source>
        <dbReference type="EMBL" id="CAF9914393.1"/>
    </source>
</evidence>
<dbReference type="OrthoDB" id="3226064at2759"/>
<gene>
    <name evidence="3" type="ORF">ALECFALPRED_009582</name>
</gene>
<dbReference type="AlphaFoldDB" id="A0A8H3IDF2"/>